<dbReference type="EMBL" id="CAXHTB010000017">
    <property type="protein sequence ID" value="CAL0324106.1"/>
    <property type="molecule type" value="Genomic_DNA"/>
</dbReference>
<dbReference type="PANTHER" id="PTHR33265:SF8">
    <property type="entry name" value="AVR9_CF-9 RAPIDLY ELICITED PROTEIN 146"/>
    <property type="match status" value="1"/>
</dbReference>
<gene>
    <name evidence="1" type="ORF">LLUT_LOCUS25166</name>
</gene>
<reference evidence="1 2" key="1">
    <citation type="submission" date="2024-03" db="EMBL/GenBank/DDBJ databases">
        <authorList>
            <person name="Martinez-Hernandez J."/>
        </authorList>
    </citation>
    <scope>NUCLEOTIDE SEQUENCE [LARGE SCALE GENOMIC DNA]</scope>
</reference>
<dbReference type="InterPro" id="IPR008480">
    <property type="entry name" value="DUF761_pln"/>
</dbReference>
<evidence type="ECO:0000313" key="1">
    <source>
        <dbReference type="EMBL" id="CAL0324106.1"/>
    </source>
</evidence>
<dbReference type="Pfam" id="PF05553">
    <property type="entry name" value="DUF761"/>
    <property type="match status" value="1"/>
</dbReference>
<comment type="caution">
    <text evidence="1">The sequence shown here is derived from an EMBL/GenBank/DDBJ whole genome shotgun (WGS) entry which is preliminary data.</text>
</comment>
<keyword evidence="2" id="KW-1185">Reference proteome</keyword>
<dbReference type="PANTHER" id="PTHR33265">
    <property type="entry name" value="AVR9/CF-9 RAPIDLY ELICITED PROTEIN-RELATED"/>
    <property type="match status" value="1"/>
</dbReference>
<protein>
    <recommendedName>
        <fullName evidence="3">Avr9/Cf-9 rapidly elicited protein</fullName>
    </recommendedName>
</protein>
<dbReference type="AlphaFoldDB" id="A0AAV1XQK3"/>
<proteinExistence type="predicted"/>
<sequence length="160" mass="18321">MDLNFILKRPGKLAGKAITNLMFHHHHHHHNHGGCSNLQFSTQREYEFSCSNTPNHFFPIGGKRHRNHDHFYTYAHAPPTVDDDTVTANTVKAVLEIMNGNNSEVMVESSPALHGFGKSPMVRQRRVAESPLLVGDTDNMVDKKAEEFIKRFYKELRKQD</sequence>
<evidence type="ECO:0000313" key="2">
    <source>
        <dbReference type="Proteomes" id="UP001497480"/>
    </source>
</evidence>
<evidence type="ECO:0008006" key="3">
    <source>
        <dbReference type="Google" id="ProtNLM"/>
    </source>
</evidence>
<accession>A0AAV1XQK3</accession>
<name>A0AAV1XQK3_LUPLU</name>
<dbReference type="Proteomes" id="UP001497480">
    <property type="component" value="Unassembled WGS sequence"/>
</dbReference>
<organism evidence="1 2">
    <name type="scientific">Lupinus luteus</name>
    <name type="common">European yellow lupine</name>
    <dbReference type="NCBI Taxonomy" id="3873"/>
    <lineage>
        <taxon>Eukaryota</taxon>
        <taxon>Viridiplantae</taxon>
        <taxon>Streptophyta</taxon>
        <taxon>Embryophyta</taxon>
        <taxon>Tracheophyta</taxon>
        <taxon>Spermatophyta</taxon>
        <taxon>Magnoliopsida</taxon>
        <taxon>eudicotyledons</taxon>
        <taxon>Gunneridae</taxon>
        <taxon>Pentapetalae</taxon>
        <taxon>rosids</taxon>
        <taxon>fabids</taxon>
        <taxon>Fabales</taxon>
        <taxon>Fabaceae</taxon>
        <taxon>Papilionoideae</taxon>
        <taxon>50 kb inversion clade</taxon>
        <taxon>genistoids sensu lato</taxon>
        <taxon>core genistoids</taxon>
        <taxon>Genisteae</taxon>
        <taxon>Lupinus</taxon>
    </lineage>
</organism>